<gene>
    <name evidence="2" type="ORF">Thiowin_02049</name>
</gene>
<dbReference type="InterPro" id="IPR032333">
    <property type="entry name" value="DUF4857"/>
</dbReference>
<keyword evidence="1" id="KW-0472">Membrane</keyword>
<dbReference type="Proteomes" id="UP001432180">
    <property type="component" value="Chromosome"/>
</dbReference>
<reference evidence="2 3" key="1">
    <citation type="journal article" date="2023" name="Microorganisms">
        <title>Thiorhodovibrio frisius and Trv. litoralis spp. nov., Two Novel Members from a Clade of Fastidious Purple Sulfur Bacteria That Exhibit Unique Red-Shifted Light-Harvesting Capabilities.</title>
        <authorList>
            <person name="Methner A."/>
            <person name="Kuzyk S.B."/>
            <person name="Petersen J."/>
            <person name="Bauer S."/>
            <person name="Brinkmann H."/>
            <person name="Sichau K."/>
            <person name="Wanner G."/>
            <person name="Wolf J."/>
            <person name="Neumann-Schaal M."/>
            <person name="Henke P."/>
            <person name="Tank M."/>
            <person name="Sproer C."/>
            <person name="Bunk B."/>
            <person name="Overmann J."/>
        </authorList>
    </citation>
    <scope>NUCLEOTIDE SEQUENCE [LARGE SCALE GENOMIC DNA]</scope>
    <source>
        <strain evidence="2 3">DSM 6702</strain>
    </source>
</reference>
<keyword evidence="1" id="KW-1133">Transmembrane helix</keyword>
<evidence type="ECO:0000256" key="1">
    <source>
        <dbReference type="SAM" id="Phobius"/>
    </source>
</evidence>
<organism evidence="2 3">
    <name type="scientific">Thiorhodovibrio winogradskyi</name>
    <dbReference type="NCBI Taxonomy" id="77007"/>
    <lineage>
        <taxon>Bacteria</taxon>
        <taxon>Pseudomonadati</taxon>
        <taxon>Pseudomonadota</taxon>
        <taxon>Gammaproteobacteria</taxon>
        <taxon>Chromatiales</taxon>
        <taxon>Chromatiaceae</taxon>
        <taxon>Thiorhodovibrio</taxon>
    </lineage>
</organism>
<name>A0ABZ0S7U1_9GAMM</name>
<dbReference type="RefSeq" id="WP_328987581.1">
    <property type="nucleotide sequence ID" value="NZ_CP121472.1"/>
</dbReference>
<evidence type="ECO:0008006" key="4">
    <source>
        <dbReference type="Google" id="ProtNLM"/>
    </source>
</evidence>
<proteinExistence type="predicted"/>
<feature type="transmembrane region" description="Helical" evidence="1">
    <location>
        <begin position="364"/>
        <end position="381"/>
    </location>
</feature>
<dbReference type="Pfam" id="PF16149">
    <property type="entry name" value="DUF4857"/>
    <property type="match status" value="1"/>
</dbReference>
<feature type="transmembrane region" description="Helical" evidence="1">
    <location>
        <begin position="393"/>
        <end position="410"/>
    </location>
</feature>
<evidence type="ECO:0000313" key="3">
    <source>
        <dbReference type="Proteomes" id="UP001432180"/>
    </source>
</evidence>
<keyword evidence="1" id="KW-0812">Transmembrane</keyword>
<dbReference type="EMBL" id="CP121472">
    <property type="protein sequence ID" value="WPL17063.1"/>
    <property type="molecule type" value="Genomic_DNA"/>
</dbReference>
<protein>
    <recommendedName>
        <fullName evidence="4">DUF4857 domain-containing protein</fullName>
    </recommendedName>
</protein>
<evidence type="ECO:0000313" key="2">
    <source>
        <dbReference type="EMBL" id="WPL17063.1"/>
    </source>
</evidence>
<keyword evidence="3" id="KW-1185">Reference proteome</keyword>
<accession>A0ABZ0S7U1</accession>
<sequence>MTARIARWSLIALTVVLLAIWLPQVKNLLFEYRFGKTQLFYSPVIEKFIYTELVGAGHQFVYRDQDGRDYDREAFEQLIPFIYYKNMELWGKLPLELAGQTFDKAAIRAERLVLEFEPRDLPEHSPRIPLFPLLESNPGRSRLRFPEDILRPGAALTFINSDANRRESELTDSFTRALAKAGFVFPVRATFARVSILKAFDAGHFLIDDQGKLFQLKRVAGAPWVRSVPLSEGFRVRAIKISENQGSDFLGFLLAEDSRLFLLGQGDDPLTPLELPGYDPERMELKLLFNPLYRTAIYSDRQEIHAIAMDRAFKPIARYQRRMAMAAPRLVDTLWDSLTPVNLQWRTPESRYPRLTPQWHGEKAAIGMSMALVLALAWLRWRRAPLLGNWASLILVALTGFLGLIALLLFPPEAESASS</sequence>